<dbReference type="HAMAP" id="MF_01600">
    <property type="entry name" value="UPF0182"/>
    <property type="match status" value="1"/>
</dbReference>
<evidence type="ECO:0000256" key="1">
    <source>
        <dbReference type="ARBA" id="ARBA00022475"/>
    </source>
</evidence>
<keyword evidence="2 5" id="KW-0812">Transmembrane</keyword>
<gene>
    <name evidence="6" type="ORF">GH808_13710</name>
</gene>
<feature type="transmembrane region" description="Helical" evidence="5">
    <location>
        <begin position="254"/>
        <end position="274"/>
    </location>
</feature>
<dbReference type="InterPro" id="IPR005372">
    <property type="entry name" value="UPF0182"/>
</dbReference>
<evidence type="ECO:0000256" key="4">
    <source>
        <dbReference type="ARBA" id="ARBA00023136"/>
    </source>
</evidence>
<dbReference type="PANTHER" id="PTHR39344:SF1">
    <property type="entry name" value="UPF0182 PROTEIN SLL1060"/>
    <property type="match status" value="1"/>
</dbReference>
<dbReference type="Proteomes" id="UP000603234">
    <property type="component" value="Unassembled WGS sequence"/>
</dbReference>
<evidence type="ECO:0000256" key="5">
    <source>
        <dbReference type="HAMAP-Rule" id="MF_01600"/>
    </source>
</evidence>
<comment type="caution">
    <text evidence="5">Lacks conserved residue(s) required for the propagation of feature annotation.</text>
</comment>
<keyword evidence="3 5" id="KW-1133">Transmembrane helix</keyword>
<comment type="subcellular location">
    <subcellularLocation>
        <location evidence="5">Cell membrane</location>
        <topology evidence="5">Multi-pass membrane protein</topology>
    </subcellularLocation>
</comment>
<keyword evidence="4 5" id="KW-0472">Membrane</keyword>
<feature type="transmembrane region" description="Helical" evidence="5">
    <location>
        <begin position="281"/>
        <end position="302"/>
    </location>
</feature>
<reference evidence="6 7" key="1">
    <citation type="journal article" date="2020" name="mSystems">
        <title>Defining Genomic and Predicted Metabolic Features of the Acetobacterium Genus.</title>
        <authorList>
            <person name="Ross D.E."/>
            <person name="Marshall C.W."/>
            <person name="Gulliver D."/>
            <person name="May H.D."/>
            <person name="Norman R.S."/>
        </authorList>
    </citation>
    <scope>NUCLEOTIDE SEQUENCE [LARGE SCALE GENOMIC DNA]</scope>
    <source>
        <strain evidence="6 7">DSM 8238</strain>
    </source>
</reference>
<dbReference type="EMBL" id="WJBC01000030">
    <property type="protein sequence ID" value="MBC3805469.1"/>
    <property type="molecule type" value="Genomic_DNA"/>
</dbReference>
<dbReference type="PANTHER" id="PTHR39344">
    <property type="entry name" value="UPF0182 PROTEIN SLL1060"/>
    <property type="match status" value="1"/>
</dbReference>
<evidence type="ECO:0000256" key="2">
    <source>
        <dbReference type="ARBA" id="ARBA00022692"/>
    </source>
</evidence>
<feature type="transmembrane region" description="Helical" evidence="5">
    <location>
        <begin position="150"/>
        <end position="172"/>
    </location>
</feature>
<keyword evidence="7" id="KW-1185">Reference proteome</keyword>
<evidence type="ECO:0000313" key="6">
    <source>
        <dbReference type="EMBL" id="MBC3805469.1"/>
    </source>
</evidence>
<feature type="transmembrane region" description="Helical" evidence="5">
    <location>
        <begin position="210"/>
        <end position="234"/>
    </location>
</feature>
<evidence type="ECO:0000313" key="7">
    <source>
        <dbReference type="Proteomes" id="UP000603234"/>
    </source>
</evidence>
<sequence length="914" mass="102878">MRKSRNKLFITLGVAVFVILVLLSSNNFYIDYLWFSEMGYTEIFFKELITKLQIGVPIFLGLSLVLFFYVKLLNHISEKYTDSVQKKTKKQKTAMLVIVGIVALLLTVYISDKLWYQILEFINQSQFNVTDPIFHQDLSLYFFGLPLYEALYSILIGCFITFAVLTFLYTAYSLYQGKKIEINQTQDLESLKYNTKGILKTYLEIASKQVGIFLGILFIIFALGYVLEAFQLLYSASGIVFGAGASDIDVGLKVIIFKGILCLVLAVTSVLAGYQKKYRMMVAGPIVLVGVVIVGSVGQSIYQSLVVIPNQYTKEETYIADNIQATQAAYSLTDVDVKEFSGTQEITAADIQENNITIDNIPINDQTPTQDMYNSLQGFRNYYQFYDVDVDRYRVNGTYTQVFLGTREMDNKLLPDEAKTWVNQHLKYTHGFGMAVSPVNKTNEVGQPDLLVKDIPPMTDVAELSIKEPRIYFGESNYDYVVTNCATAEFDYPQGDNNQEVTYTGTAGIKMSLINKLAFALHFASPELLLTNEVTADSNMIINRNIMDRVTTIAPFLEYDSDPYMVISDGRLYWIVDAFTTSSRYPYSQPYDEKGDNYIRNSVKVVVDAYNGDVSFYQMEDEPVLDTYGKIFPGFLKDISEMPAGIREHIRYSKTLFDIQSDMYKTYHMSDSLSFYNKEDQWETATQYSESEKSETTVESSYTIMKLPDRNEEFMLTASFTPKNKDNMIGWLAGVSDGADYGKLILYEFPKQQLIYGPMQIEQRIDQDTTISPQLTLLGQQGSRVLRGNLMSIPIENAILYVEPIYIQAASGENNLPELKKVIVCYQNQIIMADSLDMALNQIFGGQLATSIAGATGGSAGSGSTTSELSVKANSLFKEAQQAQQSGDWAGYGQKINELGQVLAQLQQLTGVTQ</sequence>
<proteinExistence type="inferred from homology"/>
<dbReference type="RefSeq" id="WP_186843358.1">
    <property type="nucleotide sequence ID" value="NZ_WJBC01000030.1"/>
</dbReference>
<comment type="caution">
    <text evidence="6">The sequence shown here is derived from an EMBL/GenBank/DDBJ whole genome shotgun (WGS) entry which is preliminary data.</text>
</comment>
<protein>
    <recommendedName>
        <fullName evidence="5">UPF0182 protein GH808_13710</fullName>
    </recommendedName>
</protein>
<feature type="transmembrane region" description="Helical" evidence="5">
    <location>
        <begin position="93"/>
        <end position="111"/>
    </location>
</feature>
<dbReference type="Pfam" id="PF03699">
    <property type="entry name" value="UPF0182"/>
    <property type="match status" value="1"/>
</dbReference>
<name>A0ABR6WZ52_9FIRM</name>
<accession>A0ABR6WZ52</accession>
<evidence type="ECO:0000256" key="3">
    <source>
        <dbReference type="ARBA" id="ARBA00022989"/>
    </source>
</evidence>
<organism evidence="6 7">
    <name type="scientific">Acetobacterium fimetarium</name>
    <dbReference type="NCBI Taxonomy" id="52691"/>
    <lineage>
        <taxon>Bacteria</taxon>
        <taxon>Bacillati</taxon>
        <taxon>Bacillota</taxon>
        <taxon>Clostridia</taxon>
        <taxon>Eubacteriales</taxon>
        <taxon>Eubacteriaceae</taxon>
        <taxon>Acetobacterium</taxon>
    </lineage>
</organism>
<comment type="similarity">
    <text evidence="5">Belongs to the UPF0182 family.</text>
</comment>
<feature type="transmembrane region" description="Helical" evidence="5">
    <location>
        <begin position="52"/>
        <end position="72"/>
    </location>
</feature>
<keyword evidence="1 5" id="KW-1003">Cell membrane</keyword>